<dbReference type="Gene3D" id="3.40.50.720">
    <property type="entry name" value="NAD(P)-binding Rossmann-like Domain"/>
    <property type="match status" value="1"/>
</dbReference>
<evidence type="ECO:0000313" key="4">
    <source>
        <dbReference type="EMBL" id="RDE07165.1"/>
    </source>
</evidence>
<dbReference type="InterPro" id="IPR020843">
    <property type="entry name" value="ER"/>
</dbReference>
<dbReference type="GO" id="GO:0016651">
    <property type="term" value="F:oxidoreductase activity, acting on NAD(P)H"/>
    <property type="evidence" value="ECO:0007669"/>
    <property type="project" value="TreeGrafter"/>
</dbReference>
<sequence length="369" mass="38444">MADTIIAKQLRTEVTEDGSLRLSLAEQELSPPTGDGIVVEIAATPINPSDLGLLLGPVDPADARQEGDALVFPIPPQRMGALAARTGQSMPVGNEGAGVVVQAGPEAQALLGKTVALAGGSMYATHRAARAREAMVLPDGVSAEQGASATVNPMTALGMVEVMRAEGHKALVHTAAASNLGQMLNRICLADGVPLVNIVRSAEQVRLLKDQGAAHVLDSTAEGFGRALVEALAATGATLAFDAVGGGPLAGRILGAMEQAASAGQAFSRYGSTAHKQVYIYGRLDLRPTELAANAGFAWSVSGFLLTPFLAADPARAQRMRERVMAELTTTFASGYTETIGLTDALRPEVLQRYARRATGEKFLIDPRR</sequence>
<evidence type="ECO:0000256" key="2">
    <source>
        <dbReference type="ARBA" id="ARBA00023002"/>
    </source>
</evidence>
<dbReference type="PANTHER" id="PTHR48106:SF18">
    <property type="entry name" value="QUINONE OXIDOREDUCTASE PIG3"/>
    <property type="match status" value="1"/>
</dbReference>
<dbReference type="InterPro" id="IPR036291">
    <property type="entry name" value="NAD(P)-bd_dom_sf"/>
</dbReference>
<keyword evidence="1" id="KW-0521">NADP</keyword>
<feature type="domain" description="Enoyl reductase (ER)" evidence="3">
    <location>
        <begin position="18"/>
        <end position="365"/>
    </location>
</feature>
<dbReference type="Proteomes" id="UP000253918">
    <property type="component" value="Unassembled WGS sequence"/>
</dbReference>
<proteinExistence type="predicted"/>
<evidence type="ECO:0000256" key="1">
    <source>
        <dbReference type="ARBA" id="ARBA00022857"/>
    </source>
</evidence>
<dbReference type="SMART" id="SM00829">
    <property type="entry name" value="PKS_ER"/>
    <property type="match status" value="1"/>
</dbReference>
<reference evidence="4 5" key="1">
    <citation type="submission" date="2018-07" db="EMBL/GenBank/DDBJ databases">
        <title>a novel species of Sphingomonas isolated from the rhizosphere soil of Araceae plant.</title>
        <authorList>
            <person name="Zhiyong W."/>
            <person name="Qinglan Z."/>
            <person name="Zhiwei F."/>
            <person name="Ding X."/>
            <person name="Gejiao W."/>
            <person name="Shixue Z."/>
        </authorList>
    </citation>
    <scope>NUCLEOTIDE SEQUENCE [LARGE SCALE GENOMIC DNA]</scope>
    <source>
        <strain evidence="4 5">WZY 27</strain>
    </source>
</reference>
<dbReference type="EMBL" id="QQNB01000001">
    <property type="protein sequence ID" value="RDE07165.1"/>
    <property type="molecule type" value="Genomic_DNA"/>
</dbReference>
<accession>A0A369VZW0</accession>
<evidence type="ECO:0000313" key="5">
    <source>
        <dbReference type="Proteomes" id="UP000253918"/>
    </source>
</evidence>
<keyword evidence="2" id="KW-0560">Oxidoreductase</keyword>
<dbReference type="GO" id="GO:0070402">
    <property type="term" value="F:NADPH binding"/>
    <property type="evidence" value="ECO:0007669"/>
    <property type="project" value="TreeGrafter"/>
</dbReference>
<name>A0A369VZW0_9SPHN</name>
<dbReference type="SUPFAM" id="SSF50129">
    <property type="entry name" value="GroES-like"/>
    <property type="match status" value="1"/>
</dbReference>
<dbReference type="SUPFAM" id="SSF51735">
    <property type="entry name" value="NAD(P)-binding Rossmann-fold domains"/>
    <property type="match status" value="1"/>
</dbReference>
<keyword evidence="5" id="KW-1185">Reference proteome</keyword>
<protein>
    <submittedName>
        <fullName evidence="4">NADH oxidase</fullName>
    </submittedName>
</protein>
<dbReference type="AlphaFoldDB" id="A0A369VZW0"/>
<organism evidence="4 5">
    <name type="scientific">Sphingomonas aracearum</name>
    <dbReference type="NCBI Taxonomy" id="2283317"/>
    <lineage>
        <taxon>Bacteria</taxon>
        <taxon>Pseudomonadati</taxon>
        <taxon>Pseudomonadota</taxon>
        <taxon>Alphaproteobacteria</taxon>
        <taxon>Sphingomonadales</taxon>
        <taxon>Sphingomonadaceae</taxon>
        <taxon>Sphingomonas</taxon>
    </lineage>
</organism>
<dbReference type="OrthoDB" id="8629910at2"/>
<dbReference type="InterPro" id="IPR011032">
    <property type="entry name" value="GroES-like_sf"/>
</dbReference>
<comment type="caution">
    <text evidence="4">The sequence shown here is derived from an EMBL/GenBank/DDBJ whole genome shotgun (WGS) entry which is preliminary data.</text>
</comment>
<dbReference type="Gene3D" id="3.90.180.10">
    <property type="entry name" value="Medium-chain alcohol dehydrogenases, catalytic domain"/>
    <property type="match status" value="1"/>
</dbReference>
<dbReference type="PANTHER" id="PTHR48106">
    <property type="entry name" value="QUINONE OXIDOREDUCTASE PIG3-RELATED"/>
    <property type="match status" value="1"/>
</dbReference>
<gene>
    <name evidence="4" type="ORF">DVW87_05850</name>
</gene>
<evidence type="ECO:0000259" key="3">
    <source>
        <dbReference type="SMART" id="SM00829"/>
    </source>
</evidence>
<dbReference type="RefSeq" id="WP_114686745.1">
    <property type="nucleotide sequence ID" value="NZ_QQNB01000001.1"/>
</dbReference>